<dbReference type="Gene3D" id="2.60.120.290">
    <property type="entry name" value="Spermadhesin, CUB domain"/>
    <property type="match status" value="3"/>
</dbReference>
<feature type="domain" description="CUB" evidence="4">
    <location>
        <begin position="133"/>
        <end position="247"/>
    </location>
</feature>
<proteinExistence type="predicted"/>
<sequence>MYELKGILLQTCGGFFNGSAGSVSSPALSITNYHHNMNCTYHISVETLTLVSPVCLYRFNTFSLEASSSCHYDYVAVYDGPDTLAPLLGRFCGTVLPPDLRSSANHLFLVFRTDATVGERFLLLMSAGPAQGCGGFLTTPMGRLGSPDPNLDGRYEPRMNCLWTIEMQMNSAINLTFSSFDLESSSTCRYDYVKIYDGDNMNFPLVGTYCGNSIPAYFVSSGNFLTVQFVSDSSVQKQGFNATYKAVPRKNLPSLSSVPLQCPNYPGSYPNNTYCEWSIVAPRGRVVTVTFTQISIDDPGDCQNNFLKLFDGPDSSSAAVGPYCGVVRSKPDPPREAWMLPLGPI</sequence>
<feature type="domain" description="CUB" evidence="4">
    <location>
        <begin position="260"/>
        <end position="325"/>
    </location>
</feature>
<dbReference type="Proteomes" id="UP000265020">
    <property type="component" value="Unassembled WGS sequence"/>
</dbReference>
<dbReference type="OMA" id="SVAPFNY"/>
<dbReference type="STRING" id="28743.ENSCVAP00000015386"/>
<name>A0A3Q2D9D2_CYPVA</name>
<evidence type="ECO:0000259" key="4">
    <source>
        <dbReference type="PROSITE" id="PS01180"/>
    </source>
</evidence>
<dbReference type="PANTHER" id="PTHR24251">
    <property type="entry name" value="OVOCHYMASE-RELATED"/>
    <property type="match status" value="1"/>
</dbReference>
<dbReference type="SUPFAM" id="SSF49854">
    <property type="entry name" value="Spermadhesin, CUB domain"/>
    <property type="match status" value="3"/>
</dbReference>
<dbReference type="AlphaFoldDB" id="A0A3Q2D9D2"/>
<evidence type="ECO:0000313" key="6">
    <source>
        <dbReference type="Proteomes" id="UP000265020"/>
    </source>
</evidence>
<feature type="domain" description="CUB" evidence="4">
    <location>
        <begin position="12"/>
        <end position="129"/>
    </location>
</feature>
<reference evidence="5" key="2">
    <citation type="submission" date="2025-09" db="UniProtKB">
        <authorList>
            <consortium name="Ensembl"/>
        </authorList>
    </citation>
    <scope>IDENTIFICATION</scope>
</reference>
<accession>A0A3Q2D9D2</accession>
<dbReference type="PROSITE" id="PS01180">
    <property type="entry name" value="CUB"/>
    <property type="match status" value="3"/>
</dbReference>
<dbReference type="GeneTree" id="ENSGT00940000155299"/>
<dbReference type="PANTHER" id="PTHR24251:SF37">
    <property type="entry name" value="CUB DOMAIN-CONTAINING PROTEIN"/>
    <property type="match status" value="1"/>
</dbReference>
<protein>
    <recommendedName>
        <fullName evidence="4">CUB domain-containing protein</fullName>
    </recommendedName>
</protein>
<keyword evidence="1" id="KW-0677">Repeat</keyword>
<keyword evidence="2 3" id="KW-1015">Disulfide bond</keyword>
<feature type="disulfide bond" evidence="3">
    <location>
        <begin position="12"/>
        <end position="39"/>
    </location>
</feature>
<evidence type="ECO:0000256" key="1">
    <source>
        <dbReference type="ARBA" id="ARBA00022737"/>
    </source>
</evidence>
<keyword evidence="6" id="KW-1185">Reference proteome</keyword>
<evidence type="ECO:0000256" key="2">
    <source>
        <dbReference type="ARBA" id="ARBA00023157"/>
    </source>
</evidence>
<dbReference type="InterPro" id="IPR035914">
    <property type="entry name" value="Sperma_CUB_dom_sf"/>
</dbReference>
<organism evidence="5 6">
    <name type="scientific">Cyprinodon variegatus</name>
    <name type="common">Sheepshead minnow</name>
    <dbReference type="NCBI Taxonomy" id="28743"/>
    <lineage>
        <taxon>Eukaryota</taxon>
        <taxon>Metazoa</taxon>
        <taxon>Chordata</taxon>
        <taxon>Craniata</taxon>
        <taxon>Vertebrata</taxon>
        <taxon>Euteleostomi</taxon>
        <taxon>Actinopterygii</taxon>
        <taxon>Neopterygii</taxon>
        <taxon>Teleostei</taxon>
        <taxon>Neoteleostei</taxon>
        <taxon>Acanthomorphata</taxon>
        <taxon>Ovalentaria</taxon>
        <taxon>Atherinomorphae</taxon>
        <taxon>Cyprinodontiformes</taxon>
        <taxon>Cyprinodontidae</taxon>
        <taxon>Cyprinodon</taxon>
    </lineage>
</organism>
<dbReference type="Ensembl" id="ENSCVAT00000023458.1">
    <property type="protein sequence ID" value="ENSCVAP00000015386.1"/>
    <property type="gene ID" value="ENSCVAG00000018187.1"/>
</dbReference>
<dbReference type="CDD" id="cd00041">
    <property type="entry name" value="CUB"/>
    <property type="match status" value="3"/>
</dbReference>
<dbReference type="InterPro" id="IPR000859">
    <property type="entry name" value="CUB_dom"/>
</dbReference>
<evidence type="ECO:0000313" key="5">
    <source>
        <dbReference type="Ensembl" id="ENSCVAP00000015386.1"/>
    </source>
</evidence>
<comment type="caution">
    <text evidence="3">Lacks conserved residue(s) required for the propagation of feature annotation.</text>
</comment>
<dbReference type="Pfam" id="PF00431">
    <property type="entry name" value="CUB"/>
    <property type="match status" value="3"/>
</dbReference>
<evidence type="ECO:0000256" key="3">
    <source>
        <dbReference type="PROSITE-ProRule" id="PRU00059"/>
    </source>
</evidence>
<reference evidence="5" key="1">
    <citation type="submission" date="2025-08" db="UniProtKB">
        <authorList>
            <consortium name="Ensembl"/>
        </authorList>
    </citation>
    <scope>IDENTIFICATION</scope>
</reference>
<dbReference type="SMART" id="SM00042">
    <property type="entry name" value="CUB"/>
    <property type="match status" value="3"/>
</dbReference>